<accession>A0A1I3GDQ5</accession>
<name>A0A1I3GDQ5_9RHOB</name>
<dbReference type="RefSeq" id="WP_092859957.1">
    <property type="nucleotide sequence ID" value="NZ_FOQH01000005.1"/>
</dbReference>
<dbReference type="GO" id="GO:0009073">
    <property type="term" value="P:aromatic amino acid family biosynthetic process"/>
    <property type="evidence" value="ECO:0007669"/>
    <property type="project" value="UniProtKB-KW"/>
</dbReference>
<feature type="binding site" evidence="7">
    <location>
        <begin position="68"/>
        <end position="73"/>
    </location>
    <ligand>
        <name>ATP</name>
        <dbReference type="ChEBI" id="CHEBI:30616"/>
    </ligand>
</feature>
<dbReference type="GO" id="GO:0000287">
    <property type="term" value="F:magnesium ion binding"/>
    <property type="evidence" value="ECO:0007669"/>
    <property type="project" value="UniProtKB-UniRule"/>
</dbReference>
<evidence type="ECO:0000313" key="9">
    <source>
        <dbReference type="EMBL" id="SFI21655.1"/>
    </source>
</evidence>
<evidence type="ECO:0000256" key="6">
    <source>
        <dbReference type="ARBA" id="ARBA00023141"/>
    </source>
</evidence>
<dbReference type="OrthoDB" id="9800332at2"/>
<comment type="subcellular location">
    <subcellularLocation>
        <location evidence="7">Cytoplasm</location>
    </subcellularLocation>
</comment>
<evidence type="ECO:0000256" key="5">
    <source>
        <dbReference type="ARBA" id="ARBA00022840"/>
    </source>
</evidence>
<keyword evidence="7" id="KW-0963">Cytoplasm</keyword>
<dbReference type="NCBIfam" id="NF010552">
    <property type="entry name" value="PRK13946.1"/>
    <property type="match status" value="1"/>
</dbReference>
<comment type="function">
    <text evidence="7">Catalyzes the specific phosphorylation of the 3-hydroxyl group of shikimic acid using ATP as a cosubstrate.</text>
</comment>
<comment type="subunit">
    <text evidence="7">Monomer.</text>
</comment>
<protein>
    <recommendedName>
        <fullName evidence="7">Shikimate kinase</fullName>
        <shortName evidence="7">SK</shortName>
        <ecNumber evidence="7">2.7.1.71</ecNumber>
    </recommendedName>
</protein>
<dbReference type="STRING" id="1114924.SAMN05216258_105111"/>
<dbReference type="EMBL" id="FOQH01000005">
    <property type="protein sequence ID" value="SFI21655.1"/>
    <property type="molecule type" value="Genomic_DNA"/>
</dbReference>
<dbReference type="Pfam" id="PF01202">
    <property type="entry name" value="SKI"/>
    <property type="match status" value="1"/>
</dbReference>
<dbReference type="InterPro" id="IPR027417">
    <property type="entry name" value="P-loop_NTPase"/>
</dbReference>
<dbReference type="HAMAP" id="MF_00109">
    <property type="entry name" value="Shikimate_kinase"/>
    <property type="match status" value="1"/>
</dbReference>
<keyword evidence="7" id="KW-0460">Magnesium</keyword>
<keyword evidence="4 7" id="KW-0418">Kinase</keyword>
<feature type="binding site" evidence="7">
    <location>
        <position position="196"/>
    </location>
    <ligand>
        <name>substrate</name>
    </ligand>
</feature>
<feature type="binding site" evidence="7">
    <location>
        <position position="177"/>
    </location>
    <ligand>
        <name>ATP</name>
        <dbReference type="ChEBI" id="CHEBI:30616"/>
    </ligand>
</feature>
<keyword evidence="5 7" id="KW-0067">ATP-binding</keyword>
<feature type="binding site" evidence="7">
    <location>
        <position position="90"/>
    </location>
    <ligand>
        <name>substrate</name>
    </ligand>
</feature>
<dbReference type="InterPro" id="IPR031322">
    <property type="entry name" value="Shikimate/glucono_kinase"/>
</dbReference>
<reference evidence="9 10" key="1">
    <citation type="submission" date="2016-10" db="EMBL/GenBank/DDBJ databases">
        <authorList>
            <person name="de Groot N.N."/>
        </authorList>
    </citation>
    <scope>NUCLEOTIDE SEQUENCE [LARGE SCALE GENOMIC DNA]</scope>
    <source>
        <strain evidence="9 10">CGMCC 1.11030</strain>
    </source>
</reference>
<dbReference type="EC" id="2.7.1.71" evidence="7"/>
<dbReference type="InterPro" id="IPR000623">
    <property type="entry name" value="Shikimate_kinase/TSH1"/>
</dbReference>
<keyword evidence="10" id="KW-1185">Reference proteome</keyword>
<gene>
    <name evidence="7" type="primary">aroK</name>
    <name evidence="9" type="ORF">SAMN05216258_105111</name>
</gene>
<sequence>MTTSDADPRPTAAAAPEPDAPESGAAAADFAAAVDAAAAAAAGEPAGELPARGPLRLARPVVLIGLMGAGKTSVGRRLAAHLGAGFVDSDEEVERAARMTIPEIFAQYGEPEFRDGERRVISRLLERGPQIIATGGGAWMNALTREAIRERGATVCWLRAELDTLLGRVMKKGGAARPLLAVGDPRRTLGDLMAARYPVYAEADVTVDSHAGERHEAVVARILDALAARGDAGPA</sequence>
<dbReference type="AlphaFoldDB" id="A0A1I3GDQ5"/>
<evidence type="ECO:0000256" key="1">
    <source>
        <dbReference type="ARBA" id="ARBA00022605"/>
    </source>
</evidence>
<dbReference type="SUPFAM" id="SSF52540">
    <property type="entry name" value="P-loop containing nucleoside triphosphate hydrolases"/>
    <property type="match status" value="1"/>
</dbReference>
<comment type="similarity">
    <text evidence="7">Belongs to the shikimate kinase family.</text>
</comment>
<evidence type="ECO:0000256" key="3">
    <source>
        <dbReference type="ARBA" id="ARBA00022741"/>
    </source>
</evidence>
<feature type="binding site" evidence="7">
    <location>
        <position position="136"/>
    </location>
    <ligand>
        <name>substrate</name>
    </ligand>
</feature>
<evidence type="ECO:0000313" key="10">
    <source>
        <dbReference type="Proteomes" id="UP000199377"/>
    </source>
</evidence>
<proteinExistence type="inferred from homology"/>
<keyword evidence="1 7" id="KW-0028">Amino-acid biosynthesis</keyword>
<dbReference type="UniPathway" id="UPA00053">
    <property type="reaction ID" value="UER00088"/>
</dbReference>
<feature type="binding site" evidence="7">
    <location>
        <position position="72"/>
    </location>
    <ligand>
        <name>Mg(2+)</name>
        <dbReference type="ChEBI" id="CHEBI:18420"/>
    </ligand>
</feature>
<dbReference type="PANTHER" id="PTHR21087">
    <property type="entry name" value="SHIKIMATE KINASE"/>
    <property type="match status" value="1"/>
</dbReference>
<keyword evidence="7" id="KW-0479">Metal-binding</keyword>
<evidence type="ECO:0000256" key="4">
    <source>
        <dbReference type="ARBA" id="ARBA00022777"/>
    </source>
</evidence>
<dbReference type="GO" id="GO:0009423">
    <property type="term" value="P:chorismate biosynthetic process"/>
    <property type="evidence" value="ECO:0007669"/>
    <property type="project" value="UniProtKB-UniRule"/>
</dbReference>
<dbReference type="PANTHER" id="PTHR21087:SF16">
    <property type="entry name" value="SHIKIMATE KINASE 1, CHLOROPLASTIC"/>
    <property type="match status" value="1"/>
</dbReference>
<evidence type="ECO:0000256" key="2">
    <source>
        <dbReference type="ARBA" id="ARBA00022679"/>
    </source>
</evidence>
<comment type="pathway">
    <text evidence="7">Metabolic intermediate biosynthesis; chorismate biosynthesis; chorismate from D-erythrose 4-phosphate and phosphoenolpyruvate: step 5/7.</text>
</comment>
<comment type="cofactor">
    <cofactor evidence="7">
        <name>Mg(2+)</name>
        <dbReference type="ChEBI" id="CHEBI:18420"/>
    </cofactor>
    <text evidence="7">Binds 1 Mg(2+) ion per subunit.</text>
</comment>
<evidence type="ECO:0000256" key="8">
    <source>
        <dbReference type="SAM" id="MobiDB-lite"/>
    </source>
</evidence>
<dbReference type="GO" id="GO:0005829">
    <property type="term" value="C:cytosol"/>
    <property type="evidence" value="ECO:0007669"/>
    <property type="project" value="TreeGrafter"/>
</dbReference>
<comment type="caution">
    <text evidence="7">Lacks conserved residue(s) required for the propagation of feature annotation.</text>
</comment>
<dbReference type="GO" id="GO:0005524">
    <property type="term" value="F:ATP binding"/>
    <property type="evidence" value="ECO:0007669"/>
    <property type="project" value="UniProtKB-UniRule"/>
</dbReference>
<feature type="compositionally biased region" description="Low complexity" evidence="8">
    <location>
        <begin position="9"/>
        <end position="26"/>
    </location>
</feature>
<feature type="region of interest" description="Disordered" evidence="8">
    <location>
        <begin position="1"/>
        <end position="26"/>
    </location>
</feature>
<dbReference type="PRINTS" id="PR01100">
    <property type="entry name" value="SHIKIMTKNASE"/>
</dbReference>
<feature type="binding site" evidence="7">
    <location>
        <position position="114"/>
    </location>
    <ligand>
        <name>substrate</name>
    </ligand>
</feature>
<keyword evidence="6 7" id="KW-0057">Aromatic amino acid biosynthesis</keyword>
<keyword evidence="2 7" id="KW-0808">Transferase</keyword>
<evidence type="ECO:0000256" key="7">
    <source>
        <dbReference type="HAMAP-Rule" id="MF_00109"/>
    </source>
</evidence>
<comment type="catalytic activity">
    <reaction evidence="7">
        <text>shikimate + ATP = 3-phosphoshikimate + ADP + H(+)</text>
        <dbReference type="Rhea" id="RHEA:13121"/>
        <dbReference type="ChEBI" id="CHEBI:15378"/>
        <dbReference type="ChEBI" id="CHEBI:30616"/>
        <dbReference type="ChEBI" id="CHEBI:36208"/>
        <dbReference type="ChEBI" id="CHEBI:145989"/>
        <dbReference type="ChEBI" id="CHEBI:456216"/>
        <dbReference type="EC" id="2.7.1.71"/>
    </reaction>
</comment>
<dbReference type="GO" id="GO:0004765">
    <property type="term" value="F:shikimate kinase activity"/>
    <property type="evidence" value="ECO:0007669"/>
    <property type="project" value="UniProtKB-UniRule"/>
</dbReference>
<dbReference type="GO" id="GO:0008652">
    <property type="term" value="P:amino acid biosynthetic process"/>
    <property type="evidence" value="ECO:0007669"/>
    <property type="project" value="UniProtKB-KW"/>
</dbReference>
<dbReference type="Gene3D" id="3.40.50.300">
    <property type="entry name" value="P-loop containing nucleotide triphosphate hydrolases"/>
    <property type="match status" value="1"/>
</dbReference>
<dbReference type="CDD" id="cd00464">
    <property type="entry name" value="SK"/>
    <property type="match status" value="1"/>
</dbReference>
<keyword evidence="3 7" id="KW-0547">Nucleotide-binding</keyword>
<dbReference type="Proteomes" id="UP000199377">
    <property type="component" value="Unassembled WGS sequence"/>
</dbReference>
<organism evidence="9 10">
    <name type="scientific">Albimonas pacifica</name>
    <dbReference type="NCBI Taxonomy" id="1114924"/>
    <lineage>
        <taxon>Bacteria</taxon>
        <taxon>Pseudomonadati</taxon>
        <taxon>Pseudomonadota</taxon>
        <taxon>Alphaproteobacteria</taxon>
        <taxon>Rhodobacterales</taxon>
        <taxon>Paracoccaceae</taxon>
        <taxon>Albimonas</taxon>
    </lineage>
</organism>